<keyword evidence="2" id="KW-1185">Reference proteome</keyword>
<dbReference type="RefSeq" id="WP_155092231.1">
    <property type="nucleotide sequence ID" value="NZ_WMJX01000015.1"/>
</dbReference>
<evidence type="ECO:0000313" key="1">
    <source>
        <dbReference type="EMBL" id="MTG98206.1"/>
    </source>
</evidence>
<keyword evidence="1" id="KW-0540">Nuclease</keyword>
<dbReference type="AlphaFoldDB" id="A0A6I3LL14"/>
<evidence type="ECO:0000313" key="2">
    <source>
        <dbReference type="Proteomes" id="UP000438760"/>
    </source>
</evidence>
<dbReference type="InterPro" id="IPR019292">
    <property type="entry name" value="McrC"/>
</dbReference>
<dbReference type="PANTHER" id="PTHR38733">
    <property type="entry name" value="PROTEIN MCRC"/>
    <property type="match status" value="1"/>
</dbReference>
<comment type="caution">
    <text evidence="1">The sequence shown here is derived from an EMBL/GenBank/DDBJ whole genome shotgun (WGS) entry which is preliminary data.</text>
</comment>
<dbReference type="Pfam" id="PF10117">
    <property type="entry name" value="McrBC"/>
    <property type="match status" value="1"/>
</dbReference>
<accession>A0A6I3LL14</accession>
<dbReference type="OrthoDB" id="307209at2"/>
<dbReference type="EMBL" id="WMJX01000015">
    <property type="protein sequence ID" value="MTG98206.1"/>
    <property type="molecule type" value="Genomic_DNA"/>
</dbReference>
<organism evidence="1 2">
    <name type="scientific">Myroides albus</name>
    <dbReference type="NCBI Taxonomy" id="2562892"/>
    <lineage>
        <taxon>Bacteria</taxon>
        <taxon>Pseudomonadati</taxon>
        <taxon>Bacteroidota</taxon>
        <taxon>Flavobacteriia</taxon>
        <taxon>Flavobacteriales</taxon>
        <taxon>Flavobacteriaceae</taxon>
        <taxon>Myroides</taxon>
    </lineage>
</organism>
<gene>
    <name evidence="1" type="ORF">GJV76_08700</name>
</gene>
<dbReference type="Gene3D" id="3.90.320.10">
    <property type="match status" value="1"/>
</dbReference>
<reference evidence="1 2" key="1">
    <citation type="submission" date="2019-11" db="EMBL/GenBank/DDBJ databases">
        <title>Genome of Strain BIT-d1.</title>
        <authorList>
            <person name="Yang Y."/>
        </authorList>
    </citation>
    <scope>NUCLEOTIDE SEQUENCE [LARGE SCALE GENOMIC DNA]</scope>
    <source>
        <strain evidence="1 2">BIT-d1</strain>
    </source>
</reference>
<dbReference type="InterPro" id="IPR011604">
    <property type="entry name" value="PDDEXK-like_dom_sf"/>
</dbReference>
<sequence>MSKLKITVFEHNTLRIGDVLSKDKVFEEKHLALLEAFYGTNGLPYYSLIHKGVKFNQYVGVLQLGNLTIEVLPKVDNNEEDEKTWRKLLIEMIWRVGTFTTHAPTSSNLSLKTNAILDVYIAMYLQELKRLVHQGLIKKYRTQEGNTLALKGSLVFSKHIQQNLVHQERFYTRHSVYDEQHLLHQVLYKALKLLKRINVNIALDSEINQLLFSFPEMEDIKVSESTFDKISINRKTASYETALGIAKLLLLNYHPDIRGGSSDVLALLFDMNALWERFVFVTLRKHLKNSHEVREQVKKDFWLSHTETNRSVKMFADIVITEKREESRVFVIDTKWKNLNGKPYPSVEDLRQMYVYHHFYKANKVALVYPSLESKEHKGKYLNSQNDDMCYLIHLGVKDDIANFEKQVVNVVKEWFTVSNSEIHIN</sequence>
<dbReference type="GO" id="GO:0004519">
    <property type="term" value="F:endonuclease activity"/>
    <property type="evidence" value="ECO:0007669"/>
    <property type="project" value="UniProtKB-KW"/>
</dbReference>
<keyword evidence="1" id="KW-0255">Endonuclease</keyword>
<dbReference type="Proteomes" id="UP000438760">
    <property type="component" value="Unassembled WGS sequence"/>
</dbReference>
<protein>
    <submittedName>
        <fullName evidence="1">Restriction endonuclease</fullName>
    </submittedName>
</protein>
<name>A0A6I3LL14_9FLAO</name>
<dbReference type="PANTHER" id="PTHR38733:SF1">
    <property type="entry name" value="TYPE IV METHYL-DIRECTED RESTRICTION ENZYME ECOKMCRBC"/>
    <property type="match status" value="1"/>
</dbReference>
<proteinExistence type="predicted"/>
<keyword evidence="1" id="KW-0378">Hydrolase</keyword>